<evidence type="ECO:0000256" key="7">
    <source>
        <dbReference type="SAM" id="Phobius"/>
    </source>
</evidence>
<evidence type="ECO:0000256" key="5">
    <source>
        <dbReference type="ARBA" id="ARBA00023136"/>
    </source>
</evidence>
<feature type="transmembrane region" description="Helical" evidence="7">
    <location>
        <begin position="155"/>
        <end position="174"/>
    </location>
</feature>
<keyword evidence="5 7" id="KW-0472">Membrane</keyword>
<proteinExistence type="inferred from homology"/>
<protein>
    <recommendedName>
        <fullName evidence="6">Transporter</fullName>
    </recommendedName>
</protein>
<dbReference type="OrthoDB" id="9762833at2"/>
<dbReference type="PROSITE" id="PS00610">
    <property type="entry name" value="NA_NEUROTRAN_SYMP_1"/>
    <property type="match status" value="1"/>
</dbReference>
<keyword evidence="6" id="KW-0769">Symport</keyword>
<comment type="similarity">
    <text evidence="6">Belongs to the sodium:neurotransmitter symporter (SNF) (TC 2.A.22) family.</text>
</comment>
<dbReference type="InterPro" id="IPR000175">
    <property type="entry name" value="Na/ntran_symport"/>
</dbReference>
<keyword evidence="3 6" id="KW-0812">Transmembrane</keyword>
<feature type="transmembrane region" description="Helical" evidence="7">
    <location>
        <begin position="238"/>
        <end position="264"/>
    </location>
</feature>
<evidence type="ECO:0000313" key="9">
    <source>
        <dbReference type="Proteomes" id="UP000006001"/>
    </source>
</evidence>
<dbReference type="GO" id="GO:0015293">
    <property type="term" value="F:symporter activity"/>
    <property type="evidence" value="ECO:0007669"/>
    <property type="project" value="UniProtKB-KW"/>
</dbReference>
<evidence type="ECO:0000256" key="4">
    <source>
        <dbReference type="ARBA" id="ARBA00022989"/>
    </source>
</evidence>
<name>D0WFT9_SLAES</name>
<dbReference type="PRINTS" id="PR00176">
    <property type="entry name" value="NANEUSMPORT"/>
</dbReference>
<feature type="transmembrane region" description="Helical" evidence="7">
    <location>
        <begin position="276"/>
        <end position="301"/>
    </location>
</feature>
<feature type="transmembrane region" description="Helical" evidence="7">
    <location>
        <begin position="403"/>
        <end position="423"/>
    </location>
</feature>
<accession>D0WFT9</accession>
<feature type="transmembrane region" description="Helical" evidence="7">
    <location>
        <begin position="105"/>
        <end position="126"/>
    </location>
</feature>
<feature type="transmembrane region" description="Helical" evidence="7">
    <location>
        <begin position="21"/>
        <end position="38"/>
    </location>
</feature>
<gene>
    <name evidence="8" type="ORF">HMPREF0762_00689</name>
</gene>
<keyword evidence="9" id="KW-1185">Reference proteome</keyword>
<feature type="transmembrane region" description="Helical" evidence="7">
    <location>
        <begin position="321"/>
        <end position="343"/>
    </location>
</feature>
<dbReference type="NCBIfam" id="NF037979">
    <property type="entry name" value="Na_transp"/>
    <property type="match status" value="1"/>
</dbReference>
<dbReference type="GeneID" id="85007292"/>
<evidence type="ECO:0000256" key="1">
    <source>
        <dbReference type="ARBA" id="ARBA00004141"/>
    </source>
</evidence>
<dbReference type="STRING" id="649764.HMPREF0762_00689"/>
<dbReference type="PANTHER" id="PTHR42948">
    <property type="entry name" value="TRANSPORTER"/>
    <property type="match status" value="1"/>
</dbReference>
<evidence type="ECO:0000313" key="8">
    <source>
        <dbReference type="EMBL" id="EEZ61352.1"/>
    </source>
</evidence>
<dbReference type="Proteomes" id="UP000006001">
    <property type="component" value="Unassembled WGS sequence"/>
</dbReference>
<dbReference type="InterPro" id="IPR047218">
    <property type="entry name" value="YocR/YhdH-like"/>
</dbReference>
<comment type="caution">
    <text evidence="8">The sequence shown here is derived from an EMBL/GenBank/DDBJ whole genome shotgun (WGS) entry which is preliminary data.</text>
</comment>
<comment type="subcellular location">
    <subcellularLocation>
        <location evidence="1">Membrane</location>
        <topology evidence="1">Multi-pass membrane protein</topology>
    </subcellularLocation>
</comment>
<reference evidence="8" key="1">
    <citation type="submission" date="2009-10" db="EMBL/GenBank/DDBJ databases">
        <authorList>
            <person name="Weinstock G."/>
            <person name="Sodergren E."/>
            <person name="Clifton S."/>
            <person name="Fulton L."/>
            <person name="Fulton B."/>
            <person name="Courtney L."/>
            <person name="Fronick C."/>
            <person name="Harrison M."/>
            <person name="Strong C."/>
            <person name="Farmer C."/>
            <person name="Delahaunty K."/>
            <person name="Markovic C."/>
            <person name="Hall O."/>
            <person name="Minx P."/>
            <person name="Tomlinson C."/>
            <person name="Mitreva M."/>
            <person name="Nelson J."/>
            <person name="Hou S."/>
            <person name="Wollam A."/>
            <person name="Pepin K.H."/>
            <person name="Johnson M."/>
            <person name="Bhonagiri V."/>
            <person name="Nash W.E."/>
            <person name="Warren W."/>
            <person name="Chinwalla A."/>
            <person name="Mardis E.R."/>
            <person name="Wilson R.K."/>
        </authorList>
    </citation>
    <scope>NUCLEOTIDE SEQUENCE [LARGE SCALE GENOMIC DNA]</scope>
    <source>
        <strain evidence="8">ATCC 700122</strain>
    </source>
</reference>
<dbReference type="RefSeq" id="WP_006361934.1">
    <property type="nucleotide sequence ID" value="NZ_GG700630.1"/>
</dbReference>
<dbReference type="Pfam" id="PF00209">
    <property type="entry name" value="SNF"/>
    <property type="match status" value="2"/>
</dbReference>
<evidence type="ECO:0000256" key="6">
    <source>
        <dbReference type="RuleBase" id="RU003732"/>
    </source>
</evidence>
<feature type="transmembrane region" description="Helical" evidence="7">
    <location>
        <begin position="364"/>
        <end position="383"/>
    </location>
</feature>
<dbReference type="GO" id="GO:0016020">
    <property type="term" value="C:membrane"/>
    <property type="evidence" value="ECO:0007669"/>
    <property type="project" value="UniProtKB-SubCell"/>
</dbReference>
<dbReference type="PANTHER" id="PTHR42948:SF1">
    <property type="entry name" value="TRANSPORTER"/>
    <property type="match status" value="1"/>
</dbReference>
<dbReference type="CDD" id="cd10336">
    <property type="entry name" value="SLC6sbd_Tyt1-Like"/>
    <property type="match status" value="1"/>
</dbReference>
<feature type="transmembrane region" description="Helical" evidence="7">
    <location>
        <begin position="50"/>
        <end position="74"/>
    </location>
</feature>
<sequence>MTRRRVGNVDGTQREQFGSRLGFILISAGCAIGLGNVWRFPYITGQYGGAAFVVMYVLFLIMLSLPIMAMEFAVGRASQKSTARSFDALEPAGSAWHRFKWVSIVGFYLLMMFYSTVAGWMVAYIFKSGSGAFAGQSAEAVGDVFNAMLANPVELVFWTLVVVAIGVACTAGGLRGGVERVTKVMMVALLVVLAVLCVRAVTLPGAEAGLEFYLVPDFGKLFSGDTAPERFSTFIQAAYAALGQAFFTLSVGLGSMSIFGSYIGKDHTLFGEALRIGGLDTFVALMAGLIIFPACFAFGVTPDSGPGLVFVTLPSVFNQMWGGQIWCALFFVFMSFAALSTVITVFENIMSFTVDQWGISRRKAVAINGVLLAVLCLPCALGFNVWSGFEVPGLGNIQGIEDFIVSNNLLPLGALVFLAFCTWKRGWGWGKFIAEADTGAGVKFPAVLRLYMKYFVPVLVLIVIVMGWIPVVSAWVGA</sequence>
<evidence type="ECO:0000256" key="3">
    <source>
        <dbReference type="ARBA" id="ARBA00022692"/>
    </source>
</evidence>
<dbReference type="InterPro" id="IPR037272">
    <property type="entry name" value="SNS_sf"/>
</dbReference>
<dbReference type="PROSITE" id="PS50267">
    <property type="entry name" value="NA_NEUROTRAN_SYMP_3"/>
    <property type="match status" value="1"/>
</dbReference>
<feature type="transmembrane region" description="Helical" evidence="7">
    <location>
        <begin position="454"/>
        <end position="476"/>
    </location>
</feature>
<organism evidence="8 9">
    <name type="scientific">Slackia exigua (strain ATCC 700122 / DSM 15923 / CIP 105133 / JCM 11022 / KCTC 5966 / S-7)</name>
    <dbReference type="NCBI Taxonomy" id="649764"/>
    <lineage>
        <taxon>Bacteria</taxon>
        <taxon>Bacillati</taxon>
        <taxon>Actinomycetota</taxon>
        <taxon>Coriobacteriia</taxon>
        <taxon>Eggerthellales</taxon>
        <taxon>Eggerthellaceae</taxon>
        <taxon>Slackia</taxon>
    </lineage>
</organism>
<dbReference type="HOGENOM" id="CLU_006855_3_0_11"/>
<keyword evidence="4 7" id="KW-1133">Transmembrane helix</keyword>
<evidence type="ECO:0000256" key="2">
    <source>
        <dbReference type="ARBA" id="ARBA00022448"/>
    </source>
</evidence>
<dbReference type="AlphaFoldDB" id="D0WFT9"/>
<dbReference type="eggNOG" id="COG0733">
    <property type="taxonomic scope" value="Bacteria"/>
</dbReference>
<keyword evidence="2 6" id="KW-0813">Transport</keyword>
<dbReference type="EMBL" id="ACUX02000006">
    <property type="protein sequence ID" value="EEZ61352.1"/>
    <property type="molecule type" value="Genomic_DNA"/>
</dbReference>
<feature type="transmembrane region" description="Helical" evidence="7">
    <location>
        <begin position="186"/>
        <end position="206"/>
    </location>
</feature>
<dbReference type="SUPFAM" id="SSF161070">
    <property type="entry name" value="SNF-like"/>
    <property type="match status" value="1"/>
</dbReference>